<protein>
    <recommendedName>
        <fullName evidence="4">Outer membrane protein assembly factor BamB</fullName>
    </recommendedName>
</protein>
<evidence type="ECO:0000259" key="6">
    <source>
        <dbReference type="Pfam" id="PF13360"/>
    </source>
</evidence>
<dbReference type="Pfam" id="PF13360">
    <property type="entry name" value="PQQ_2"/>
    <property type="match status" value="1"/>
</dbReference>
<dbReference type="GO" id="GO:0043165">
    <property type="term" value="P:Gram-negative-bacterium-type cell outer membrane assembly"/>
    <property type="evidence" value="ECO:0007669"/>
    <property type="project" value="UniProtKB-UniRule"/>
</dbReference>
<dbReference type="SMART" id="SM00564">
    <property type="entry name" value="PQQ"/>
    <property type="match status" value="6"/>
</dbReference>
<evidence type="ECO:0000313" key="7">
    <source>
        <dbReference type="EMBL" id="TXS95871.1"/>
    </source>
</evidence>
<keyword evidence="8" id="KW-1185">Reference proteome</keyword>
<dbReference type="InterPro" id="IPR018391">
    <property type="entry name" value="PQQ_b-propeller_rpt"/>
</dbReference>
<feature type="signal peptide" evidence="5">
    <location>
        <begin position="1"/>
        <end position="19"/>
    </location>
</feature>
<dbReference type="GO" id="GO:0051205">
    <property type="term" value="P:protein insertion into membrane"/>
    <property type="evidence" value="ECO:0007669"/>
    <property type="project" value="UniProtKB-UniRule"/>
</dbReference>
<dbReference type="GO" id="GO:0009279">
    <property type="term" value="C:cell outer membrane"/>
    <property type="evidence" value="ECO:0007669"/>
    <property type="project" value="UniProtKB-SubCell"/>
</dbReference>
<evidence type="ECO:0000256" key="1">
    <source>
        <dbReference type="ARBA" id="ARBA00022729"/>
    </source>
</evidence>
<comment type="subcellular location">
    <subcellularLocation>
        <location evidence="4">Cell outer membrane</location>
        <topology evidence="4">Lipid-anchor</topology>
    </subcellularLocation>
</comment>
<sequence>MRPALRTLAVLSLSLSVGACSTVKGWFEIDDDEDPTQPFELQDITETVKIKRLWSEGVGDGQGDGLYHIQPVLSGDRIYAASADGEVVALDRMKGKTLWDVELDTQLSGGVGAYEDSLFVGGSDGSVMRLDAGDGSVLWKSKVTGEVLAPPQGDGRHVVAQTYDGKLFGLDYASGEKKWTYDSNVPVLTLRGTSTPILRDGRVYAAFANGRVMALEADSGDIAWEVRVAISQGRSEIERIVDIDGSMALAGNELYAASYQGRIAAIEVTSGRKLWQQNVSSFSGVSTGFGNVYVADADGTLTAYLRGGQGVRWTQSDLGYRELSRPTPVNSYVAVADFEGVVHLISQVDGSFAGRVEVDSDGARADMVADGNILYVYDNGGTLSAFEITPLDK</sequence>
<dbReference type="InterPro" id="IPR017687">
    <property type="entry name" value="BamB"/>
</dbReference>
<dbReference type="PANTHER" id="PTHR34512">
    <property type="entry name" value="CELL SURFACE PROTEIN"/>
    <property type="match status" value="1"/>
</dbReference>
<name>A0A5C9A9E2_9GAMM</name>
<evidence type="ECO:0000256" key="5">
    <source>
        <dbReference type="SAM" id="SignalP"/>
    </source>
</evidence>
<keyword evidence="2 4" id="KW-0472">Membrane</keyword>
<keyword evidence="4" id="KW-0564">Palmitate</keyword>
<dbReference type="Gene3D" id="2.130.10.10">
    <property type="entry name" value="YVTN repeat-like/Quinoprotein amine dehydrogenase"/>
    <property type="match status" value="1"/>
</dbReference>
<feature type="chain" id="PRO_5023284194" description="Outer membrane protein assembly factor BamB" evidence="5">
    <location>
        <begin position="20"/>
        <end position="393"/>
    </location>
</feature>
<dbReference type="AlphaFoldDB" id="A0A5C9A9E2"/>
<keyword evidence="1 4" id="KW-0732">Signal</keyword>
<dbReference type="PANTHER" id="PTHR34512:SF30">
    <property type="entry name" value="OUTER MEMBRANE PROTEIN ASSEMBLY FACTOR BAMB"/>
    <property type="match status" value="1"/>
</dbReference>
<evidence type="ECO:0000256" key="3">
    <source>
        <dbReference type="ARBA" id="ARBA00023237"/>
    </source>
</evidence>
<dbReference type="HAMAP" id="MF_00923">
    <property type="entry name" value="OM_assembly_BamB"/>
    <property type="match status" value="1"/>
</dbReference>
<dbReference type="SUPFAM" id="SSF50998">
    <property type="entry name" value="Quinoprotein alcohol dehydrogenase-like"/>
    <property type="match status" value="1"/>
</dbReference>
<evidence type="ECO:0000256" key="2">
    <source>
        <dbReference type="ARBA" id="ARBA00023136"/>
    </source>
</evidence>
<comment type="similarity">
    <text evidence="4">Belongs to the BamB family.</text>
</comment>
<accession>A0A5C9A9E2</accession>
<evidence type="ECO:0000313" key="8">
    <source>
        <dbReference type="Proteomes" id="UP000321039"/>
    </source>
</evidence>
<dbReference type="InterPro" id="IPR011047">
    <property type="entry name" value="Quinoprotein_ADH-like_sf"/>
</dbReference>
<keyword evidence="3 4" id="KW-0998">Cell outer membrane</keyword>
<comment type="caution">
    <text evidence="7">The sequence shown here is derived from an EMBL/GenBank/DDBJ whole genome shotgun (WGS) entry which is preliminary data.</text>
</comment>
<dbReference type="EMBL" id="VRZA01000002">
    <property type="protein sequence ID" value="TXS95871.1"/>
    <property type="molecule type" value="Genomic_DNA"/>
</dbReference>
<evidence type="ECO:0000256" key="4">
    <source>
        <dbReference type="HAMAP-Rule" id="MF_00923"/>
    </source>
</evidence>
<dbReference type="Proteomes" id="UP000321039">
    <property type="component" value="Unassembled WGS sequence"/>
</dbReference>
<keyword evidence="4" id="KW-0449">Lipoprotein</keyword>
<comment type="subunit">
    <text evidence="4">Part of the Bam complex.</text>
</comment>
<comment type="function">
    <text evidence="4">Part of the outer membrane protein assembly complex, which is involved in assembly and insertion of beta-barrel proteins into the outer membrane.</text>
</comment>
<reference evidence="7 8" key="1">
    <citation type="submission" date="2019-08" db="EMBL/GenBank/DDBJ databases">
        <title>Parahaliea maris sp. nov., isolated from the surface seawater.</title>
        <authorList>
            <person name="Liu Y."/>
        </authorList>
    </citation>
    <scope>NUCLEOTIDE SEQUENCE [LARGE SCALE GENOMIC DNA]</scope>
    <source>
        <strain evidence="7 8">HSLHS9</strain>
    </source>
</reference>
<feature type="domain" description="Pyrrolo-quinoline quinone repeat" evidence="6">
    <location>
        <begin position="84"/>
        <end position="315"/>
    </location>
</feature>
<dbReference type="PROSITE" id="PS51257">
    <property type="entry name" value="PROKAR_LIPOPROTEIN"/>
    <property type="match status" value="1"/>
</dbReference>
<proteinExistence type="inferred from homology"/>
<dbReference type="InterPro" id="IPR015943">
    <property type="entry name" value="WD40/YVTN_repeat-like_dom_sf"/>
</dbReference>
<dbReference type="InterPro" id="IPR002372">
    <property type="entry name" value="PQQ_rpt_dom"/>
</dbReference>
<dbReference type="NCBIfam" id="TIGR03300">
    <property type="entry name" value="assembly_YfgL"/>
    <property type="match status" value="1"/>
</dbReference>
<gene>
    <name evidence="4 7" type="primary">bamB</name>
    <name evidence="7" type="ORF">FV139_04790</name>
</gene>
<organism evidence="7 8">
    <name type="scientific">Parahaliea maris</name>
    <dbReference type="NCBI Taxonomy" id="2716870"/>
    <lineage>
        <taxon>Bacteria</taxon>
        <taxon>Pseudomonadati</taxon>
        <taxon>Pseudomonadota</taxon>
        <taxon>Gammaproteobacteria</taxon>
        <taxon>Cellvibrionales</taxon>
        <taxon>Halieaceae</taxon>
        <taxon>Parahaliea</taxon>
    </lineage>
</organism>